<dbReference type="InterPro" id="IPR055347">
    <property type="entry name" value="UTP6_N"/>
</dbReference>
<dbReference type="SMART" id="SM00386">
    <property type="entry name" value="HAT"/>
    <property type="match status" value="3"/>
</dbReference>
<feature type="domain" description="U3 small nucleolar RNA-associated protein 6 N-terminal" evidence="6">
    <location>
        <begin position="9"/>
        <end position="77"/>
    </location>
</feature>
<dbReference type="GO" id="GO:0030515">
    <property type="term" value="F:snoRNA binding"/>
    <property type="evidence" value="ECO:0000318"/>
    <property type="project" value="GO_Central"/>
</dbReference>
<dbReference type="HOGENOM" id="CLU_026025_2_0_1"/>
<dbReference type="GO" id="GO:0032040">
    <property type="term" value="C:small-subunit processome"/>
    <property type="evidence" value="ECO:0000318"/>
    <property type="project" value="GO_Central"/>
</dbReference>
<dbReference type="AlphaFoldDB" id="B3RMT6"/>
<protein>
    <recommendedName>
        <fullName evidence="10">U3 small nucleolar RNA-associated protein 6 homolog</fullName>
    </recommendedName>
</protein>
<reference evidence="8 9" key="1">
    <citation type="journal article" date="2008" name="Nature">
        <title>The Trichoplax genome and the nature of placozoans.</title>
        <authorList>
            <person name="Srivastava M."/>
            <person name="Begovic E."/>
            <person name="Chapman J."/>
            <person name="Putnam N.H."/>
            <person name="Hellsten U."/>
            <person name="Kawashima T."/>
            <person name="Kuo A."/>
            <person name="Mitros T."/>
            <person name="Salamov A."/>
            <person name="Carpenter M.L."/>
            <person name="Signorovitch A.Y."/>
            <person name="Moreno M.A."/>
            <person name="Kamm K."/>
            <person name="Grimwood J."/>
            <person name="Schmutz J."/>
            <person name="Shapiro H."/>
            <person name="Grigoriev I.V."/>
            <person name="Buss L.W."/>
            <person name="Schierwater B."/>
            <person name="Dellaporta S.L."/>
            <person name="Rokhsar D.S."/>
        </authorList>
    </citation>
    <scope>NUCLEOTIDE SEQUENCE [LARGE SCALE GENOMIC DNA]</scope>
    <source>
        <strain evidence="8 9">Grell-BS-1999</strain>
    </source>
</reference>
<dbReference type="SUPFAM" id="SSF48452">
    <property type="entry name" value="TPR-like"/>
    <property type="match status" value="1"/>
</dbReference>
<dbReference type="EMBL" id="DS985242">
    <property type="protein sequence ID" value="EDV27907.1"/>
    <property type="molecule type" value="Genomic_DNA"/>
</dbReference>
<dbReference type="Proteomes" id="UP000009022">
    <property type="component" value="Unassembled WGS sequence"/>
</dbReference>
<dbReference type="CTD" id="6750380"/>
<evidence type="ECO:0000256" key="1">
    <source>
        <dbReference type="ARBA" id="ARBA00004604"/>
    </source>
</evidence>
<evidence type="ECO:0000256" key="3">
    <source>
        <dbReference type="ARBA" id="ARBA00022552"/>
    </source>
</evidence>
<dbReference type="GeneID" id="6750380"/>
<evidence type="ECO:0000256" key="5">
    <source>
        <dbReference type="ARBA" id="ARBA00023242"/>
    </source>
</evidence>
<evidence type="ECO:0008006" key="10">
    <source>
        <dbReference type="Google" id="ProtNLM"/>
    </source>
</evidence>
<dbReference type="Pfam" id="PF08640">
    <property type="entry name" value="U3_assoc_6"/>
    <property type="match status" value="1"/>
</dbReference>
<evidence type="ECO:0000256" key="4">
    <source>
        <dbReference type="ARBA" id="ARBA00022737"/>
    </source>
</evidence>
<dbReference type="InterPro" id="IPR003107">
    <property type="entry name" value="HAT"/>
</dbReference>
<dbReference type="Pfam" id="PF24892">
    <property type="entry name" value="UTP6_C"/>
    <property type="match status" value="1"/>
</dbReference>
<proteinExistence type="inferred from homology"/>
<keyword evidence="4" id="KW-0677">Repeat</keyword>
<dbReference type="STRING" id="10228.B3RMT6"/>
<dbReference type="OrthoDB" id="28112at2759"/>
<comment type="similarity">
    <text evidence="2">Belongs to the UTP6 family.</text>
</comment>
<dbReference type="OMA" id="PSIWVEY"/>
<dbReference type="InterPro" id="IPR011990">
    <property type="entry name" value="TPR-like_helical_dom_sf"/>
</dbReference>
<dbReference type="eggNOG" id="KOG2396">
    <property type="taxonomic scope" value="Eukaryota"/>
</dbReference>
<dbReference type="RefSeq" id="XP_002109741.1">
    <property type="nucleotide sequence ID" value="XM_002109705.1"/>
</dbReference>
<dbReference type="KEGG" id="tad:TRIADDRAFT_52922"/>
<evidence type="ECO:0000259" key="6">
    <source>
        <dbReference type="Pfam" id="PF08640"/>
    </source>
</evidence>
<dbReference type="PANTHER" id="PTHR23271:SF1">
    <property type="entry name" value="U3 SMALL NUCLEOLAR RNA-ASSOCIATED PROTEIN 6 HOMOLOG"/>
    <property type="match status" value="1"/>
</dbReference>
<dbReference type="FunCoup" id="B3RMT6">
    <property type="interactions" value="2209"/>
</dbReference>
<dbReference type="Gene3D" id="1.25.40.10">
    <property type="entry name" value="Tetratricopeptide repeat domain"/>
    <property type="match status" value="3"/>
</dbReference>
<dbReference type="InParanoid" id="B3RMT6"/>
<accession>B3RMT6</accession>
<keyword evidence="5" id="KW-0539">Nucleus</keyword>
<dbReference type="GO" id="GO:0034388">
    <property type="term" value="C:Pwp2p-containing subcomplex of 90S preribosome"/>
    <property type="evidence" value="ECO:0000318"/>
    <property type="project" value="GO_Central"/>
</dbReference>
<dbReference type="PhylomeDB" id="B3RMT6"/>
<evidence type="ECO:0000313" key="9">
    <source>
        <dbReference type="Proteomes" id="UP000009022"/>
    </source>
</evidence>
<feature type="domain" description="U3 small nucleolar RNA-associated protein 6 homolog C-terminal" evidence="7">
    <location>
        <begin position="252"/>
        <end position="501"/>
    </location>
</feature>
<gene>
    <name evidence="8" type="ORF">TRIADDRAFT_52922</name>
</gene>
<evidence type="ECO:0000313" key="8">
    <source>
        <dbReference type="EMBL" id="EDV27907.1"/>
    </source>
</evidence>
<name>B3RMT6_TRIAD</name>
<evidence type="ECO:0000259" key="7">
    <source>
        <dbReference type="Pfam" id="PF24892"/>
    </source>
</evidence>
<dbReference type="InterPro" id="IPR056907">
    <property type="entry name" value="UTP6_C"/>
</dbReference>
<dbReference type="InterPro" id="IPR013949">
    <property type="entry name" value="Utp6"/>
</dbReference>
<dbReference type="PANTHER" id="PTHR23271">
    <property type="entry name" value="HEPATOCELLULAR CARCINOMA-ASSOCIATED ANTIGEN 66"/>
    <property type="match status" value="1"/>
</dbReference>
<dbReference type="FunFam" id="1.25.40.10:FF:001841">
    <property type="entry name" value="Hepatocellular carcinoma-associated antigen, putative"/>
    <property type="match status" value="1"/>
</dbReference>
<evidence type="ECO:0000256" key="2">
    <source>
        <dbReference type="ARBA" id="ARBA00010734"/>
    </source>
</evidence>
<organism evidence="8 9">
    <name type="scientific">Trichoplax adhaerens</name>
    <name type="common">Trichoplax reptans</name>
    <dbReference type="NCBI Taxonomy" id="10228"/>
    <lineage>
        <taxon>Eukaryota</taxon>
        <taxon>Metazoa</taxon>
        <taxon>Placozoa</taxon>
        <taxon>Uniplacotomia</taxon>
        <taxon>Trichoplacea</taxon>
        <taxon>Trichoplacidae</taxon>
        <taxon>Trichoplax</taxon>
    </lineage>
</organism>
<dbReference type="GO" id="GO:0000462">
    <property type="term" value="P:maturation of SSU-rRNA from tricistronic rRNA transcript (SSU-rRNA, 5.8S rRNA, LSU-rRNA)"/>
    <property type="evidence" value="ECO:0000318"/>
    <property type="project" value="GO_Central"/>
</dbReference>
<keyword evidence="3" id="KW-0698">rRNA processing</keyword>
<comment type="subcellular location">
    <subcellularLocation>
        <location evidence="1">Nucleus</location>
        <location evidence="1">Nucleolus</location>
    </subcellularLocation>
</comment>
<keyword evidence="9" id="KW-1185">Reference proteome</keyword>
<sequence length="516" mass="61459">MAEFVQRALEQMLPELEDMQENNLFTRDEIRALVKKRTHYEYQLQRRVVRKIDFIRYIKHEMNLEAERNNRKRGSTKVVSKAFSRMLQAHPYRSEFWIMAAKWEFEDNKDIDNARILLSSRLKTDTSRRIMQLAIRRNSTSKSLWPEMRKRRQVLNISEPNQDDSGEMSDEFFANKIADVVYQNAVKAIPDDIEFRMSFIGIYKLFESTKQYRDAIYNSLLDDFPDQEASWHFFAEKEYDDHPDINALPVQMWDYYLSWYYEKVVLTSPTCLSKLEILLEIFEKAAAGKKLSENKYFLWIKILQKIRKDQDIPAVLEKYIRDFNSELQSWKFYLTLLLSYQEVYEEHDIENGFDKALKCLPVKTSIPIWQLRLEWYLTSKPKLVNTFLEKTINLSPEIAKPMQERYLEWTALNKSIRKVRKVYTNLIANSLVSIEFLCMCVDIEQQQAPPDISKLRKLYDLILSQIGESSAEYWIKYIKAEKAWGQPALANTIYWKALKTLQGEDNYDFIKSYALL</sequence>